<keyword evidence="3 7" id="KW-0808">Transferase</keyword>
<dbReference type="InterPro" id="IPR004556">
    <property type="entry name" value="HemK-like"/>
</dbReference>
<evidence type="ECO:0000256" key="2">
    <source>
        <dbReference type="ARBA" id="ARBA00022603"/>
    </source>
</evidence>
<dbReference type="PANTHER" id="PTHR18895">
    <property type="entry name" value="HEMK METHYLTRANSFERASE"/>
    <property type="match status" value="1"/>
</dbReference>
<evidence type="ECO:0000259" key="6">
    <source>
        <dbReference type="Pfam" id="PF05175"/>
    </source>
</evidence>
<dbReference type="InterPro" id="IPR019874">
    <property type="entry name" value="RF_methyltr_PrmC"/>
</dbReference>
<gene>
    <name evidence="7" type="primary">prmC</name>
    <name evidence="7" type="ORF">ABEG20_07420</name>
</gene>
<dbReference type="AlphaFoldDB" id="A0AAU7KAF8"/>
<evidence type="ECO:0000256" key="1">
    <source>
        <dbReference type="ARBA" id="ARBA00012771"/>
    </source>
</evidence>
<dbReference type="InterPro" id="IPR007848">
    <property type="entry name" value="Small_mtfrase_dom"/>
</dbReference>
<protein>
    <recommendedName>
        <fullName evidence="1">peptide chain release factor N(5)-glutamine methyltransferase</fullName>
        <ecNumber evidence="1">2.1.1.297</ecNumber>
    </recommendedName>
</protein>
<dbReference type="InterPro" id="IPR029063">
    <property type="entry name" value="SAM-dependent_MTases_sf"/>
</dbReference>
<proteinExistence type="predicted"/>
<dbReference type="GO" id="GO:0003676">
    <property type="term" value="F:nucleic acid binding"/>
    <property type="evidence" value="ECO:0007669"/>
    <property type="project" value="InterPro"/>
</dbReference>
<name>A0AAU7KAF8_9SPHI</name>
<dbReference type="NCBIfam" id="TIGR00536">
    <property type="entry name" value="hemK_fam"/>
    <property type="match status" value="1"/>
</dbReference>
<dbReference type="PROSITE" id="PS00092">
    <property type="entry name" value="N6_MTASE"/>
    <property type="match status" value="1"/>
</dbReference>
<evidence type="ECO:0000256" key="3">
    <source>
        <dbReference type="ARBA" id="ARBA00022679"/>
    </source>
</evidence>
<keyword evidence="4" id="KW-0949">S-adenosyl-L-methionine</keyword>
<dbReference type="GO" id="GO:0032259">
    <property type="term" value="P:methylation"/>
    <property type="evidence" value="ECO:0007669"/>
    <property type="project" value="UniProtKB-KW"/>
</dbReference>
<dbReference type="Pfam" id="PF05175">
    <property type="entry name" value="MTS"/>
    <property type="match status" value="1"/>
</dbReference>
<organism evidence="7">
    <name type="scientific">Pedobacter sp. KACC 23697</name>
    <dbReference type="NCBI Taxonomy" id="3149230"/>
    <lineage>
        <taxon>Bacteria</taxon>
        <taxon>Pseudomonadati</taxon>
        <taxon>Bacteroidota</taxon>
        <taxon>Sphingobacteriia</taxon>
        <taxon>Sphingobacteriales</taxon>
        <taxon>Sphingobacteriaceae</taxon>
        <taxon>Pedobacter</taxon>
    </lineage>
</organism>
<feature type="domain" description="Methyltransferase small" evidence="6">
    <location>
        <begin position="119"/>
        <end position="207"/>
    </location>
</feature>
<dbReference type="InterPro" id="IPR002052">
    <property type="entry name" value="DNA_methylase_N6_adenine_CS"/>
</dbReference>
<dbReference type="EMBL" id="CP157485">
    <property type="protein sequence ID" value="XBO49428.1"/>
    <property type="molecule type" value="Genomic_DNA"/>
</dbReference>
<dbReference type="PANTHER" id="PTHR18895:SF74">
    <property type="entry name" value="MTRF1L RELEASE FACTOR GLUTAMINE METHYLTRANSFERASE"/>
    <property type="match status" value="1"/>
</dbReference>
<accession>A0AAU7KAF8</accession>
<evidence type="ECO:0000313" key="7">
    <source>
        <dbReference type="EMBL" id="XBO49428.1"/>
    </source>
</evidence>
<comment type="catalytic activity">
    <reaction evidence="5">
        <text>L-glutaminyl-[peptide chain release factor] + S-adenosyl-L-methionine = N(5)-methyl-L-glutaminyl-[peptide chain release factor] + S-adenosyl-L-homocysteine + H(+)</text>
        <dbReference type="Rhea" id="RHEA:42896"/>
        <dbReference type="Rhea" id="RHEA-COMP:10271"/>
        <dbReference type="Rhea" id="RHEA-COMP:10272"/>
        <dbReference type="ChEBI" id="CHEBI:15378"/>
        <dbReference type="ChEBI" id="CHEBI:30011"/>
        <dbReference type="ChEBI" id="CHEBI:57856"/>
        <dbReference type="ChEBI" id="CHEBI:59789"/>
        <dbReference type="ChEBI" id="CHEBI:61891"/>
        <dbReference type="EC" id="2.1.1.297"/>
    </reaction>
</comment>
<dbReference type="InterPro" id="IPR050320">
    <property type="entry name" value="N5-glutamine_MTase"/>
</dbReference>
<dbReference type="EC" id="2.1.1.297" evidence="1"/>
<reference evidence="7" key="1">
    <citation type="submission" date="2024-05" db="EMBL/GenBank/DDBJ databases">
        <authorList>
            <person name="Kim S."/>
            <person name="Heo J."/>
            <person name="Choi H."/>
            <person name="Choi Y."/>
            <person name="Kwon S.-W."/>
            <person name="Kim Y."/>
        </authorList>
    </citation>
    <scope>NUCLEOTIDE SEQUENCE</scope>
    <source>
        <strain evidence="7">KACC 23697</strain>
    </source>
</reference>
<dbReference type="Gene3D" id="1.10.8.10">
    <property type="entry name" value="DNA helicase RuvA subunit, C-terminal domain"/>
    <property type="match status" value="1"/>
</dbReference>
<sequence length="289" mass="32493">MKIGELAAHYILELEPMYDSNEAKVLFSIAAEKVLAISSGKLIMQKDLDISFVGTQKLLSILNDLQIGKPIQHILAEAHFYGLVFNVNENVLIPRPETEELIEWIISVCSTRSSVKSSALPKKLSILDIGTGSGCIPVTLKKYLPDAMVSTLDISPEAIAVAKQNARQIGVEINFTEADILNFKSEEKFDIIVSNPPYIRDLEKSDMHNNVLVYEPHLALFVSDENPLLFYKAIADFAKTNLKPNGQLFFEINEHLGRETIEMLTDKGFVNLELRQDMQGKDRMVRAEW</sequence>
<keyword evidence="2 7" id="KW-0489">Methyltransferase</keyword>
<evidence type="ECO:0000256" key="4">
    <source>
        <dbReference type="ARBA" id="ARBA00022691"/>
    </source>
</evidence>
<dbReference type="RefSeq" id="WP_406826745.1">
    <property type="nucleotide sequence ID" value="NZ_CP157485.1"/>
</dbReference>
<dbReference type="GO" id="GO:0102559">
    <property type="term" value="F:peptide chain release factor N(5)-glutamine methyltransferase activity"/>
    <property type="evidence" value="ECO:0007669"/>
    <property type="project" value="UniProtKB-EC"/>
</dbReference>
<dbReference type="Gene3D" id="3.40.50.150">
    <property type="entry name" value="Vaccinia Virus protein VP39"/>
    <property type="match status" value="1"/>
</dbReference>
<evidence type="ECO:0000256" key="5">
    <source>
        <dbReference type="ARBA" id="ARBA00048391"/>
    </source>
</evidence>
<dbReference type="NCBIfam" id="TIGR03534">
    <property type="entry name" value="RF_mod_PrmC"/>
    <property type="match status" value="1"/>
</dbReference>
<dbReference type="CDD" id="cd02440">
    <property type="entry name" value="AdoMet_MTases"/>
    <property type="match status" value="1"/>
</dbReference>
<dbReference type="SUPFAM" id="SSF53335">
    <property type="entry name" value="S-adenosyl-L-methionine-dependent methyltransferases"/>
    <property type="match status" value="1"/>
</dbReference>